<dbReference type="Proteomes" id="UP000789759">
    <property type="component" value="Unassembled WGS sequence"/>
</dbReference>
<dbReference type="AlphaFoldDB" id="A0A9N9I106"/>
<dbReference type="OrthoDB" id="2490294at2759"/>
<comment type="caution">
    <text evidence="1">The sequence shown here is derived from an EMBL/GenBank/DDBJ whole genome shotgun (WGS) entry which is preliminary data.</text>
</comment>
<gene>
    <name evidence="1" type="ORF">CPELLU_LOCUS12626</name>
</gene>
<dbReference type="EMBL" id="CAJVQA010012408">
    <property type="protein sequence ID" value="CAG8716408.1"/>
    <property type="molecule type" value="Genomic_DNA"/>
</dbReference>
<organism evidence="1 2">
    <name type="scientific">Cetraspora pellucida</name>
    <dbReference type="NCBI Taxonomy" id="1433469"/>
    <lineage>
        <taxon>Eukaryota</taxon>
        <taxon>Fungi</taxon>
        <taxon>Fungi incertae sedis</taxon>
        <taxon>Mucoromycota</taxon>
        <taxon>Glomeromycotina</taxon>
        <taxon>Glomeromycetes</taxon>
        <taxon>Diversisporales</taxon>
        <taxon>Gigasporaceae</taxon>
        <taxon>Cetraspora</taxon>
    </lineage>
</organism>
<protein>
    <submittedName>
        <fullName evidence="1">15144_t:CDS:1</fullName>
    </submittedName>
</protein>
<name>A0A9N9I106_9GLOM</name>
<evidence type="ECO:0000313" key="1">
    <source>
        <dbReference type="EMBL" id="CAG8716408.1"/>
    </source>
</evidence>
<sequence>MFYKEEILSAPLAIKEESKKLKKPDNENPFDDFEFNDKDLNKVKIFLIDQYSVSVEETKKKKKV</sequence>
<keyword evidence="2" id="KW-1185">Reference proteome</keyword>
<proteinExistence type="predicted"/>
<reference evidence="1" key="1">
    <citation type="submission" date="2021-06" db="EMBL/GenBank/DDBJ databases">
        <authorList>
            <person name="Kallberg Y."/>
            <person name="Tangrot J."/>
            <person name="Rosling A."/>
        </authorList>
    </citation>
    <scope>NUCLEOTIDE SEQUENCE</scope>
    <source>
        <strain evidence="1">FL966</strain>
    </source>
</reference>
<accession>A0A9N9I106</accession>
<evidence type="ECO:0000313" key="2">
    <source>
        <dbReference type="Proteomes" id="UP000789759"/>
    </source>
</evidence>